<comment type="caution">
    <text evidence="3">The sequence shown here is derived from an EMBL/GenBank/DDBJ whole genome shotgun (WGS) entry which is preliminary data.</text>
</comment>
<evidence type="ECO:0000313" key="3">
    <source>
        <dbReference type="EMBL" id="MER2491140.1"/>
    </source>
</evidence>
<accession>A0ABV1RE02</accession>
<keyword evidence="1" id="KW-0175">Coiled coil</keyword>
<dbReference type="InterPro" id="IPR019617">
    <property type="entry name" value="DUF2489"/>
</dbReference>
<feature type="coiled-coil region" evidence="1">
    <location>
        <begin position="31"/>
        <end position="65"/>
    </location>
</feature>
<dbReference type="EMBL" id="JBELOE010000083">
    <property type="protein sequence ID" value="MER2491140.1"/>
    <property type="molecule type" value="Genomic_DNA"/>
</dbReference>
<evidence type="ECO:0000313" key="4">
    <source>
        <dbReference type="Proteomes" id="UP001467690"/>
    </source>
</evidence>
<organism evidence="3 4">
    <name type="scientific">Catenovulum sediminis</name>
    <dbReference type="NCBI Taxonomy" id="1740262"/>
    <lineage>
        <taxon>Bacteria</taxon>
        <taxon>Pseudomonadati</taxon>
        <taxon>Pseudomonadota</taxon>
        <taxon>Gammaproteobacteria</taxon>
        <taxon>Alteromonadales</taxon>
        <taxon>Alteromonadaceae</taxon>
        <taxon>Catenovulum</taxon>
    </lineage>
</organism>
<proteinExistence type="predicted"/>
<evidence type="ECO:0000256" key="1">
    <source>
        <dbReference type="SAM" id="Coils"/>
    </source>
</evidence>
<keyword evidence="4" id="KW-1185">Reference proteome</keyword>
<evidence type="ECO:0000259" key="2">
    <source>
        <dbReference type="Pfam" id="PF10675"/>
    </source>
</evidence>
<protein>
    <submittedName>
        <fullName evidence="3">DUF2489 domain-containing protein</fullName>
    </submittedName>
</protein>
<dbReference type="RefSeq" id="WP_143870640.1">
    <property type="nucleotide sequence ID" value="NZ_CP041660.1"/>
</dbReference>
<gene>
    <name evidence="3" type="ORF">ABS311_04515</name>
</gene>
<name>A0ABV1RE02_9ALTE</name>
<feature type="domain" description="DUF2489" evidence="2">
    <location>
        <begin position="18"/>
        <end position="144"/>
    </location>
</feature>
<reference evidence="3 4" key="1">
    <citation type="submission" date="2024-06" db="EMBL/GenBank/DDBJ databases">
        <authorList>
            <person name="Chen R.Y."/>
        </authorList>
    </citation>
    <scope>NUCLEOTIDE SEQUENCE [LARGE SCALE GENOMIC DNA]</scope>
    <source>
        <strain evidence="3 4">D2</strain>
    </source>
</reference>
<dbReference type="Proteomes" id="UP001467690">
    <property type="component" value="Unassembled WGS sequence"/>
</dbReference>
<dbReference type="Pfam" id="PF10675">
    <property type="entry name" value="DUF2489"/>
    <property type="match status" value="1"/>
</dbReference>
<sequence>MSTTIITLLILAAAILGGLAFYAGKLLLQLKVQQTEIKNKLNQRNSRLEESIRTISQAMQEEQCEVGEGALRISVLLDHVSDATQAQYPKKYPSIHALNDKIKHLAILEERKKLPKKERMRQDFERMKAEAEYKDLVLAEAKKLSNFVAPRA</sequence>